<dbReference type="RefSeq" id="XP_009786024.1">
    <property type="nucleotide sequence ID" value="XM_009787722.1"/>
</dbReference>
<feature type="domain" description="Reverse transcriptase Ty1/copia-type" evidence="1">
    <location>
        <begin position="569"/>
        <end position="711"/>
    </location>
</feature>
<dbReference type="InterPro" id="IPR013103">
    <property type="entry name" value="RVT_2"/>
</dbReference>
<evidence type="ECO:0000313" key="3">
    <source>
        <dbReference type="Proteomes" id="UP000189701"/>
    </source>
</evidence>
<dbReference type="InterPro" id="IPR029472">
    <property type="entry name" value="Copia-like_N"/>
</dbReference>
<dbReference type="Proteomes" id="UP000189701">
    <property type="component" value="Unplaced"/>
</dbReference>
<dbReference type="Pfam" id="PF14244">
    <property type="entry name" value="Retrotran_gag_3"/>
    <property type="match status" value="1"/>
</dbReference>
<evidence type="ECO:0000259" key="1">
    <source>
        <dbReference type="Pfam" id="PF07727"/>
    </source>
</evidence>
<reference evidence="4" key="2">
    <citation type="submission" date="2025-08" db="UniProtKB">
        <authorList>
            <consortium name="RefSeq"/>
        </authorList>
    </citation>
    <scope>IDENTIFICATION</scope>
    <source>
        <tissue evidence="4">Leaf</tissue>
    </source>
</reference>
<keyword evidence="3" id="KW-1185">Reference proteome</keyword>
<accession>A0A1U7XGG3</accession>
<evidence type="ECO:0000313" key="4">
    <source>
        <dbReference type="RefSeq" id="XP_009786024.1"/>
    </source>
</evidence>
<dbReference type="OrthoDB" id="1224738at2759"/>
<dbReference type="eggNOG" id="KOG0017">
    <property type="taxonomic scope" value="Eukaryota"/>
</dbReference>
<evidence type="ECO:0000259" key="2">
    <source>
        <dbReference type="Pfam" id="PF14244"/>
    </source>
</evidence>
<organism evidence="3 4">
    <name type="scientific">Nicotiana sylvestris</name>
    <name type="common">Wood tobacco</name>
    <name type="synonym">South American tobacco</name>
    <dbReference type="NCBI Taxonomy" id="4096"/>
    <lineage>
        <taxon>Eukaryota</taxon>
        <taxon>Viridiplantae</taxon>
        <taxon>Streptophyta</taxon>
        <taxon>Embryophyta</taxon>
        <taxon>Tracheophyta</taxon>
        <taxon>Spermatophyta</taxon>
        <taxon>Magnoliopsida</taxon>
        <taxon>eudicotyledons</taxon>
        <taxon>Gunneridae</taxon>
        <taxon>Pentapetalae</taxon>
        <taxon>asterids</taxon>
        <taxon>lamiids</taxon>
        <taxon>Solanales</taxon>
        <taxon>Solanaceae</taxon>
        <taxon>Nicotianoideae</taxon>
        <taxon>Nicotianeae</taxon>
        <taxon>Nicotiana</taxon>
    </lineage>
</organism>
<dbReference type="PANTHER" id="PTHR34222">
    <property type="entry name" value="GAG_PRE-INTEGRS DOMAIN-CONTAINING PROTEIN"/>
    <property type="match status" value="1"/>
</dbReference>
<gene>
    <name evidence="4" type="primary">LOC104234191</name>
</gene>
<proteinExistence type="predicted"/>
<protein>
    <submittedName>
        <fullName evidence="4">Uncharacterized protein LOC104234191</fullName>
    </submittedName>
</protein>
<dbReference type="AlphaFoldDB" id="A0A1U7XGG3"/>
<dbReference type="Pfam" id="PF07727">
    <property type="entry name" value="RVT_2"/>
    <property type="match status" value="1"/>
</dbReference>
<reference evidence="3" key="1">
    <citation type="journal article" date="2013" name="Genome Biol.">
        <title>Reference genomes and transcriptomes of Nicotiana sylvestris and Nicotiana tomentosiformis.</title>
        <authorList>
            <person name="Sierro N."/>
            <person name="Battey J.N."/>
            <person name="Ouadi S."/>
            <person name="Bovet L."/>
            <person name="Goepfert S."/>
            <person name="Bakaher N."/>
            <person name="Peitsch M.C."/>
            <person name="Ivanov N.V."/>
        </authorList>
    </citation>
    <scope>NUCLEOTIDE SEQUENCE [LARGE SCALE GENOMIC DNA]</scope>
</reference>
<sequence length="712" mass="80456">MAFSENSIENENNGNNMSIGAVPSSISLDHNHPLYLHASDGPGSMSVGLILTSMDNYVFWGRAMKVALLGKNKLYLVDGSTSKEDFGPSLGISAYFTKLKDLWAEYDLILPSPPSVTEYIEQLEYQELLQFLMGLNDSFEQARSQLLLMPTLPSIDKAYTMVVQEESMKLITGGSYGHNDPTALFTAHSRPKKNYSLECDFCHLKGHTRNKSYKLMKCEYCNKTWHLKENFYKIIRYPYDFKQKKKANAVMIDAAGQQGTTVLPRASANIEAFKFNLKSVSKVTEDLKCSVTFFPKCCVFQDLLFGRVKEIGRKEEGLYILSMALGKTINRAFSATSRGGIEIWHKRTGHVPVQALRKIPSIQHYSDRFDNDSLSKCEIYPLARQTRVPFPTSTSRSLHSFDLIHMDVWGSYKISIHNGHDKFAPRAARLALLGYAAHLKGYTLMDMENRDLDEEPNTTVSSVDATNVPCSSNIAPTAPNITCSPNVTPALVDELKISYPIKHNNVESPRDSSILLNSKGTRKSTRVSNPSYGLRIMSEMTTEVLQAAAVKDKRWIEEIQAEIKALEDNKTWELVSLPQLQKAIGCKWVYKIKYKASGEVERFKALLVAKGYIQRECLDYQETFSPVVKIVTVRSVLSIAASRQWSIHQMDVYNAFLQEDLSDEMYMEILQGFNGLKYKFKVCKLLKSLYGLKQTSRQWNLKQISALLDAGF</sequence>
<dbReference type="STRING" id="4096.A0A1U7XGG3"/>
<name>A0A1U7XGG3_NICSY</name>
<feature type="domain" description="Retrotransposon Copia-like N-terminal" evidence="2">
    <location>
        <begin position="37"/>
        <end position="83"/>
    </location>
</feature>
<dbReference type="PANTHER" id="PTHR34222:SF87">
    <property type="entry name" value="CCHC-TYPE DOMAIN-CONTAINING PROTEIN"/>
    <property type="match status" value="1"/>
</dbReference>